<name>A0A6G1JX71_9PLEO</name>
<keyword evidence="2" id="KW-1185">Reference proteome</keyword>
<proteinExistence type="predicted"/>
<reference evidence="1" key="1">
    <citation type="journal article" date="2020" name="Stud. Mycol.">
        <title>101 Dothideomycetes genomes: a test case for predicting lifestyles and emergence of pathogens.</title>
        <authorList>
            <person name="Haridas S."/>
            <person name="Albert R."/>
            <person name="Binder M."/>
            <person name="Bloem J."/>
            <person name="Labutti K."/>
            <person name="Salamov A."/>
            <person name="Andreopoulos B."/>
            <person name="Baker S."/>
            <person name="Barry K."/>
            <person name="Bills G."/>
            <person name="Bluhm B."/>
            <person name="Cannon C."/>
            <person name="Castanera R."/>
            <person name="Culley D."/>
            <person name="Daum C."/>
            <person name="Ezra D."/>
            <person name="Gonzalez J."/>
            <person name="Henrissat B."/>
            <person name="Kuo A."/>
            <person name="Liang C."/>
            <person name="Lipzen A."/>
            <person name="Lutzoni F."/>
            <person name="Magnuson J."/>
            <person name="Mondo S."/>
            <person name="Nolan M."/>
            <person name="Ohm R."/>
            <person name="Pangilinan J."/>
            <person name="Park H.-J."/>
            <person name="Ramirez L."/>
            <person name="Alfaro M."/>
            <person name="Sun H."/>
            <person name="Tritt A."/>
            <person name="Yoshinaga Y."/>
            <person name="Zwiers L.-H."/>
            <person name="Turgeon B."/>
            <person name="Goodwin S."/>
            <person name="Spatafora J."/>
            <person name="Crous P."/>
            <person name="Grigoriev I."/>
        </authorList>
    </citation>
    <scope>NUCLEOTIDE SEQUENCE</scope>
    <source>
        <strain evidence="1">CBS 279.74</strain>
    </source>
</reference>
<dbReference type="Proteomes" id="UP000799428">
    <property type="component" value="Unassembled WGS sequence"/>
</dbReference>
<dbReference type="AlphaFoldDB" id="A0A6G1JX71"/>
<dbReference type="OrthoDB" id="4460827at2759"/>
<organism evidence="1 2">
    <name type="scientific">Pleomassaria siparia CBS 279.74</name>
    <dbReference type="NCBI Taxonomy" id="1314801"/>
    <lineage>
        <taxon>Eukaryota</taxon>
        <taxon>Fungi</taxon>
        <taxon>Dikarya</taxon>
        <taxon>Ascomycota</taxon>
        <taxon>Pezizomycotina</taxon>
        <taxon>Dothideomycetes</taxon>
        <taxon>Pleosporomycetidae</taxon>
        <taxon>Pleosporales</taxon>
        <taxon>Pleomassariaceae</taxon>
        <taxon>Pleomassaria</taxon>
    </lineage>
</organism>
<evidence type="ECO:0000313" key="2">
    <source>
        <dbReference type="Proteomes" id="UP000799428"/>
    </source>
</evidence>
<evidence type="ECO:0000313" key="1">
    <source>
        <dbReference type="EMBL" id="KAF2705204.1"/>
    </source>
</evidence>
<protein>
    <submittedName>
        <fullName evidence="1">Uncharacterized protein</fullName>
    </submittedName>
</protein>
<sequence>MVLNVLDPAQTRYFFQAHDLEQVLKAKYDPSHPNYDFNIEHVNDRWRFDAPELITKAEIDRMISEFNKDEPDEGDISGDENE</sequence>
<accession>A0A6G1JX71</accession>
<gene>
    <name evidence="1" type="ORF">K504DRAFT_506154</name>
</gene>
<dbReference type="EMBL" id="MU005779">
    <property type="protein sequence ID" value="KAF2705204.1"/>
    <property type="molecule type" value="Genomic_DNA"/>
</dbReference>